<feature type="binding site" evidence="9">
    <location>
        <position position="310"/>
    </location>
    <ligand>
        <name>FAD</name>
        <dbReference type="ChEBI" id="CHEBI:57692"/>
    </ligand>
</feature>
<evidence type="ECO:0000313" key="14">
    <source>
        <dbReference type="EMBL" id="RKR07359.1"/>
    </source>
</evidence>
<feature type="binding site" evidence="9">
    <location>
        <begin position="316"/>
        <end position="319"/>
    </location>
    <ligand>
        <name>FAD</name>
        <dbReference type="ChEBI" id="CHEBI:57692"/>
    </ligand>
</feature>
<keyword evidence="3 9" id="KW-0274">FAD</keyword>
<evidence type="ECO:0000259" key="12">
    <source>
        <dbReference type="Pfam" id="PF02852"/>
    </source>
</evidence>
<dbReference type="InterPro" id="IPR023753">
    <property type="entry name" value="FAD/NAD-binding_dom"/>
</dbReference>
<dbReference type="RefSeq" id="WP_121170355.1">
    <property type="nucleotide sequence ID" value="NZ_RBIN01000001.1"/>
</dbReference>
<keyword evidence="4" id="KW-0521">NADP</keyword>
<protein>
    <submittedName>
        <fullName evidence="14">Dihydrolipoamide dehydrogenase</fullName>
    </submittedName>
</protein>
<dbReference type="InterPro" id="IPR016156">
    <property type="entry name" value="FAD/NAD-linked_Rdtase_dimer_sf"/>
</dbReference>
<dbReference type="EMBL" id="RBIN01000001">
    <property type="protein sequence ID" value="RKR07359.1"/>
    <property type="molecule type" value="Genomic_DNA"/>
</dbReference>
<keyword evidence="6" id="KW-1015">Disulfide bond</keyword>
<dbReference type="Pfam" id="PF02852">
    <property type="entry name" value="Pyr_redox_dim"/>
    <property type="match status" value="1"/>
</dbReference>
<evidence type="ECO:0000256" key="6">
    <source>
        <dbReference type="ARBA" id="ARBA00023157"/>
    </source>
</evidence>
<accession>A0A420X0Y3</accession>
<dbReference type="Gene3D" id="3.50.50.60">
    <property type="entry name" value="FAD/NAD(P)-binding domain"/>
    <property type="match status" value="2"/>
</dbReference>
<dbReference type="SUPFAM" id="SSF55424">
    <property type="entry name" value="FAD/NAD-linked reductases, dimerisation (C-terminal) domain"/>
    <property type="match status" value="1"/>
</dbReference>
<feature type="domain" description="FAD/NAD(P)-binding" evidence="13">
    <location>
        <begin position="7"/>
        <end position="325"/>
    </location>
</feature>
<evidence type="ECO:0000256" key="10">
    <source>
        <dbReference type="PIRSR" id="PIRSR000350-4"/>
    </source>
</evidence>
<dbReference type="PRINTS" id="PR00368">
    <property type="entry name" value="FADPNR"/>
</dbReference>
<evidence type="ECO:0000256" key="2">
    <source>
        <dbReference type="ARBA" id="ARBA00022630"/>
    </source>
</evidence>
<evidence type="ECO:0000313" key="15">
    <source>
        <dbReference type="Proteomes" id="UP000281975"/>
    </source>
</evidence>
<dbReference type="PANTHER" id="PTHR43014">
    <property type="entry name" value="MERCURIC REDUCTASE"/>
    <property type="match status" value="1"/>
</dbReference>
<dbReference type="PRINTS" id="PR00411">
    <property type="entry name" value="PNDRDTASEI"/>
</dbReference>
<feature type="binding site" evidence="9">
    <location>
        <begin position="180"/>
        <end position="187"/>
    </location>
    <ligand>
        <name>NAD(+)</name>
        <dbReference type="ChEBI" id="CHEBI:57540"/>
    </ligand>
</feature>
<dbReference type="PROSITE" id="PS00076">
    <property type="entry name" value="PYRIDINE_REDOX_1"/>
    <property type="match status" value="1"/>
</dbReference>
<keyword evidence="7 11" id="KW-0676">Redox-active center</keyword>
<name>A0A420X0Y3_9GAMM</name>
<dbReference type="Gene3D" id="3.30.390.30">
    <property type="match status" value="1"/>
</dbReference>
<comment type="similarity">
    <text evidence="1 11">Belongs to the class-I pyridine nucleotide-disulfide oxidoreductase family.</text>
</comment>
<evidence type="ECO:0000256" key="11">
    <source>
        <dbReference type="RuleBase" id="RU003691"/>
    </source>
</evidence>
<keyword evidence="9" id="KW-0520">NAD</keyword>
<feature type="binding site" evidence="9">
    <location>
        <position position="269"/>
    </location>
    <ligand>
        <name>NAD(+)</name>
        <dbReference type="ChEBI" id="CHEBI:57540"/>
    </ligand>
</feature>
<dbReference type="GO" id="GO:0003955">
    <property type="term" value="F:NAD(P)H dehydrogenase (quinone) activity"/>
    <property type="evidence" value="ECO:0007669"/>
    <property type="project" value="TreeGrafter"/>
</dbReference>
<dbReference type="SUPFAM" id="SSF51905">
    <property type="entry name" value="FAD/NAD(P)-binding domain"/>
    <property type="match status" value="1"/>
</dbReference>
<keyword evidence="9" id="KW-0547">Nucleotide-binding</keyword>
<comment type="caution">
    <text evidence="14">The sequence shown here is derived from an EMBL/GenBank/DDBJ whole genome shotgun (WGS) entry which is preliminary data.</text>
</comment>
<gene>
    <name evidence="14" type="ORF">C7446_0171</name>
</gene>
<sequence>MSAIQHFDVIAVGGGSGLTAAWHALQENCDVALVTDQPEALGGTCVNFGCIPTKTLLQSAELMDSVRHAERFGIHLDQASVQVDFARIMQQMRHARAEAVAGVRRWVETEMTPIFSRVRFIDERTLESADGQRLTADHIFLATGARPVVPEIPGLAEAGYWTNEEVLELEAQPASLVIIGGGYIAAELGYFFAALGTRVTLISRSPRLLTGEDDEISERFTRAFGERVELVTGEPVEARATATQRQVVVATADGGERVLAAEQLLVATGRRANTEGLEAETGGIELDAQGAIRVDEQLRTRNPRVFAYGDVIGRAMFKHTSSYEGGLAWRNARGAGERVDYRSNPHAVFSHPQIGAVGLTERECRARALDYRVTTREYGDVARGRIIGAPDGLARLLVERGSERILGFHMLGPGAAELIHEVVVAMNAGDGSTASVRRSIHVHPTLPELVRAVFDAD</sequence>
<proteinExistence type="inferred from homology"/>
<dbReference type="InterPro" id="IPR001100">
    <property type="entry name" value="Pyr_nuc-diS_OxRdtase"/>
</dbReference>
<keyword evidence="5 11" id="KW-0560">Oxidoreductase</keyword>
<dbReference type="GO" id="GO:0050660">
    <property type="term" value="F:flavin adenine dinucleotide binding"/>
    <property type="evidence" value="ECO:0007669"/>
    <property type="project" value="TreeGrafter"/>
</dbReference>
<reference evidence="14 15" key="1">
    <citation type="submission" date="2018-10" db="EMBL/GenBank/DDBJ databases">
        <title>Genomic Encyclopedia of Type Strains, Phase IV (KMG-IV): sequencing the most valuable type-strain genomes for metagenomic binning, comparative biology and taxonomic classification.</title>
        <authorList>
            <person name="Goeker M."/>
        </authorList>
    </citation>
    <scope>NUCLEOTIDE SEQUENCE [LARGE SCALE GENOMIC DNA]</scope>
    <source>
        <strain evidence="14 15">DSM 23229</strain>
    </source>
</reference>
<feature type="domain" description="Pyridine nucleotide-disulphide oxidoreductase dimerisation" evidence="12">
    <location>
        <begin position="345"/>
        <end position="450"/>
    </location>
</feature>
<dbReference type="PIRSF" id="PIRSF000350">
    <property type="entry name" value="Mercury_reductase_MerA"/>
    <property type="match status" value="1"/>
</dbReference>
<dbReference type="PANTHER" id="PTHR43014:SF4">
    <property type="entry name" value="PYRIDINE NUCLEOTIDE-DISULFIDE OXIDOREDUCTASE RCLA-RELATED"/>
    <property type="match status" value="1"/>
</dbReference>
<dbReference type="InterPro" id="IPR036188">
    <property type="entry name" value="FAD/NAD-bd_sf"/>
</dbReference>
<dbReference type="InterPro" id="IPR012999">
    <property type="entry name" value="Pyr_OxRdtase_I_AS"/>
</dbReference>
<feature type="disulfide bond" description="Redox-active" evidence="10">
    <location>
        <begin position="45"/>
        <end position="50"/>
    </location>
</feature>
<feature type="active site" description="Proton acceptor" evidence="8">
    <location>
        <position position="443"/>
    </location>
</feature>
<dbReference type="Proteomes" id="UP000281975">
    <property type="component" value="Unassembled WGS sequence"/>
</dbReference>
<organism evidence="14 15">
    <name type="scientific">Kushneria sinocarnis</name>
    <dbReference type="NCBI Taxonomy" id="595502"/>
    <lineage>
        <taxon>Bacteria</taxon>
        <taxon>Pseudomonadati</taxon>
        <taxon>Pseudomonadota</taxon>
        <taxon>Gammaproteobacteria</taxon>
        <taxon>Oceanospirillales</taxon>
        <taxon>Halomonadaceae</taxon>
        <taxon>Kushneria</taxon>
    </lineage>
</organism>
<dbReference type="Pfam" id="PF07992">
    <property type="entry name" value="Pyr_redox_2"/>
    <property type="match status" value="1"/>
</dbReference>
<evidence type="ECO:0000259" key="13">
    <source>
        <dbReference type="Pfam" id="PF07992"/>
    </source>
</evidence>
<evidence type="ECO:0000256" key="9">
    <source>
        <dbReference type="PIRSR" id="PIRSR000350-3"/>
    </source>
</evidence>
<keyword evidence="15" id="KW-1185">Reference proteome</keyword>
<evidence type="ECO:0000256" key="5">
    <source>
        <dbReference type="ARBA" id="ARBA00023002"/>
    </source>
</evidence>
<dbReference type="GO" id="GO:0016668">
    <property type="term" value="F:oxidoreductase activity, acting on a sulfur group of donors, NAD(P) as acceptor"/>
    <property type="evidence" value="ECO:0007669"/>
    <property type="project" value="InterPro"/>
</dbReference>
<evidence type="ECO:0000256" key="8">
    <source>
        <dbReference type="PIRSR" id="PIRSR000350-2"/>
    </source>
</evidence>
<evidence type="ECO:0000256" key="7">
    <source>
        <dbReference type="ARBA" id="ARBA00023284"/>
    </source>
</evidence>
<feature type="binding site" evidence="9">
    <location>
        <position position="54"/>
    </location>
    <ligand>
        <name>FAD</name>
        <dbReference type="ChEBI" id="CHEBI:57692"/>
    </ligand>
</feature>
<evidence type="ECO:0000256" key="3">
    <source>
        <dbReference type="ARBA" id="ARBA00022827"/>
    </source>
</evidence>
<dbReference type="AlphaFoldDB" id="A0A420X0Y3"/>
<evidence type="ECO:0000256" key="1">
    <source>
        <dbReference type="ARBA" id="ARBA00007532"/>
    </source>
</evidence>
<comment type="cofactor">
    <cofactor evidence="9">
        <name>FAD</name>
        <dbReference type="ChEBI" id="CHEBI:57692"/>
    </cofactor>
    <text evidence="9">Binds 1 FAD per subunit.</text>
</comment>
<dbReference type="OrthoDB" id="6132190at2"/>
<evidence type="ECO:0000256" key="4">
    <source>
        <dbReference type="ARBA" id="ARBA00022857"/>
    </source>
</evidence>
<keyword evidence="2 11" id="KW-0285">Flavoprotein</keyword>
<dbReference type="InterPro" id="IPR004099">
    <property type="entry name" value="Pyr_nucl-diS_OxRdtase_dimer"/>
</dbReference>